<evidence type="ECO:0000259" key="1">
    <source>
        <dbReference type="Pfam" id="PF00078"/>
    </source>
</evidence>
<gene>
    <name evidence="2" type="ORF">FWK35_00018444</name>
</gene>
<protein>
    <recommendedName>
        <fullName evidence="1">Reverse transcriptase domain-containing protein</fullName>
    </recommendedName>
</protein>
<dbReference type="InterPro" id="IPR000477">
    <property type="entry name" value="RT_dom"/>
</dbReference>
<evidence type="ECO:0000313" key="2">
    <source>
        <dbReference type="EMBL" id="KAF0748041.1"/>
    </source>
</evidence>
<sequence length="468" mass="54014">MITEKVKVAHLKSGLDEEAYSVVEAFKLETETVETLFKELLNYVEPKKNIIAEQFKFFKRQQADLSELFDKFFIELKKMAKRCEFGELEDNLLKVRIVLGVNDHKLQERLIRTPDMSLDKIIDHCRATETALLNQLMLSEEDGPKSIDEVKFKSSCKNCDKQLNMNFRSTMDRQTKTEDGAADRSKEYDCKKCGYKHKARECQTYNKQCMKCESIGHFKIGCKKGKFNSNDSSKDHNRVDEVYFIDTIDGGKDGYWEKTLIINDNSVSFKLDSGADLNVLPFDMLSNIGVDNNEINYCGMKVQAFEGFVLNAKGKLKIKCKVDRMIEEVEFVNEKDQFIQDNRHIFEGLVLDMKETFYHIELDNESADISTALEVFQKMAMVVFEDMDEVTVYFDDIIIATINIAEHKKILSKVVERATKWGIKFNVEKMQFMTNSVKYVGMQFTEEGVLPDASLVEVVVNMREPNNS</sequence>
<name>A0A6G0Y2F0_APHCR</name>
<reference evidence="2 3" key="1">
    <citation type="submission" date="2019-08" db="EMBL/GenBank/DDBJ databases">
        <title>Whole genome of Aphis craccivora.</title>
        <authorList>
            <person name="Voronova N.V."/>
            <person name="Shulinski R.S."/>
            <person name="Bandarenka Y.V."/>
            <person name="Zhorov D.G."/>
            <person name="Warner D."/>
        </authorList>
    </citation>
    <scope>NUCLEOTIDE SEQUENCE [LARGE SCALE GENOMIC DNA]</scope>
    <source>
        <strain evidence="2">180601</strain>
        <tissue evidence="2">Whole Body</tissue>
    </source>
</reference>
<feature type="domain" description="Reverse transcriptase" evidence="1">
    <location>
        <begin position="376"/>
        <end position="444"/>
    </location>
</feature>
<keyword evidence="3" id="KW-1185">Reference proteome</keyword>
<accession>A0A6G0Y2F0</accession>
<proteinExistence type="predicted"/>
<dbReference type="OrthoDB" id="6630533at2759"/>
<dbReference type="GO" id="GO:0071897">
    <property type="term" value="P:DNA biosynthetic process"/>
    <property type="evidence" value="ECO:0007669"/>
    <property type="project" value="UniProtKB-ARBA"/>
</dbReference>
<dbReference type="PANTHER" id="PTHR37984:SF5">
    <property type="entry name" value="PROTEIN NYNRIN-LIKE"/>
    <property type="match status" value="1"/>
</dbReference>
<dbReference type="Proteomes" id="UP000478052">
    <property type="component" value="Unassembled WGS sequence"/>
</dbReference>
<dbReference type="InterPro" id="IPR043128">
    <property type="entry name" value="Rev_trsase/Diguanyl_cyclase"/>
</dbReference>
<evidence type="ECO:0000313" key="3">
    <source>
        <dbReference type="Proteomes" id="UP000478052"/>
    </source>
</evidence>
<dbReference type="InterPro" id="IPR043502">
    <property type="entry name" value="DNA/RNA_pol_sf"/>
</dbReference>
<dbReference type="AlphaFoldDB" id="A0A6G0Y2F0"/>
<dbReference type="EMBL" id="VUJU01006625">
    <property type="protein sequence ID" value="KAF0748041.1"/>
    <property type="molecule type" value="Genomic_DNA"/>
</dbReference>
<organism evidence="2 3">
    <name type="scientific">Aphis craccivora</name>
    <name type="common">Cowpea aphid</name>
    <dbReference type="NCBI Taxonomy" id="307492"/>
    <lineage>
        <taxon>Eukaryota</taxon>
        <taxon>Metazoa</taxon>
        <taxon>Ecdysozoa</taxon>
        <taxon>Arthropoda</taxon>
        <taxon>Hexapoda</taxon>
        <taxon>Insecta</taxon>
        <taxon>Pterygota</taxon>
        <taxon>Neoptera</taxon>
        <taxon>Paraneoptera</taxon>
        <taxon>Hemiptera</taxon>
        <taxon>Sternorrhyncha</taxon>
        <taxon>Aphidomorpha</taxon>
        <taxon>Aphidoidea</taxon>
        <taxon>Aphididae</taxon>
        <taxon>Aphidini</taxon>
        <taxon>Aphis</taxon>
        <taxon>Aphis</taxon>
    </lineage>
</organism>
<dbReference type="Pfam" id="PF00078">
    <property type="entry name" value="RVT_1"/>
    <property type="match status" value="1"/>
</dbReference>
<dbReference type="PANTHER" id="PTHR37984">
    <property type="entry name" value="PROTEIN CBG26694"/>
    <property type="match status" value="1"/>
</dbReference>
<comment type="caution">
    <text evidence="2">The sequence shown here is derived from an EMBL/GenBank/DDBJ whole genome shotgun (WGS) entry which is preliminary data.</text>
</comment>
<dbReference type="Gene3D" id="3.30.70.270">
    <property type="match status" value="1"/>
</dbReference>
<dbReference type="SUPFAM" id="SSF56672">
    <property type="entry name" value="DNA/RNA polymerases"/>
    <property type="match status" value="1"/>
</dbReference>
<dbReference type="InterPro" id="IPR050951">
    <property type="entry name" value="Retrovirus_Pol_polyprotein"/>
</dbReference>